<dbReference type="eggNOG" id="COG1999">
    <property type="taxonomic scope" value="Bacteria"/>
</dbReference>
<evidence type="ECO:0008006" key="3">
    <source>
        <dbReference type="Google" id="ProtNLM"/>
    </source>
</evidence>
<gene>
    <name evidence="1" type="ORF">A10D4_10471</name>
</gene>
<accession>K2KV45</accession>
<evidence type="ECO:0000313" key="1">
    <source>
        <dbReference type="EMBL" id="EKE81495.1"/>
    </source>
</evidence>
<dbReference type="Proteomes" id="UP000014115">
    <property type="component" value="Unassembled WGS sequence"/>
</dbReference>
<dbReference type="RefSeq" id="WP_008489418.1">
    <property type="nucleotide sequence ID" value="NZ_AMRG01000013.1"/>
</dbReference>
<dbReference type="EMBL" id="AMRG01000013">
    <property type="protein sequence ID" value="EKE81495.1"/>
    <property type="molecule type" value="Genomic_DNA"/>
</dbReference>
<dbReference type="PATRIC" id="fig|740709.3.peg.2117"/>
<name>K2KV45_9GAMM</name>
<dbReference type="OrthoDB" id="9785445at2"/>
<reference evidence="1 2" key="1">
    <citation type="journal article" date="2012" name="J. Bacteriol.">
        <title>Genome Sequence of Idiomarina xiamenensis Type Strain 10-D-4.</title>
        <authorList>
            <person name="Lai Q."/>
            <person name="Wang L."/>
            <person name="Wang W."/>
            <person name="Shao Z."/>
        </authorList>
    </citation>
    <scope>NUCLEOTIDE SEQUENCE [LARGE SCALE GENOMIC DNA]</scope>
    <source>
        <strain evidence="1 2">10-D-4</strain>
    </source>
</reference>
<organism evidence="1 2">
    <name type="scientific">Idiomarina xiamenensis 10-D-4</name>
    <dbReference type="NCBI Taxonomy" id="740709"/>
    <lineage>
        <taxon>Bacteria</taxon>
        <taxon>Pseudomonadati</taxon>
        <taxon>Pseudomonadota</taxon>
        <taxon>Gammaproteobacteria</taxon>
        <taxon>Alteromonadales</taxon>
        <taxon>Idiomarinaceae</taxon>
        <taxon>Idiomarina</taxon>
    </lineage>
</organism>
<keyword evidence="2" id="KW-1185">Reference proteome</keyword>
<dbReference type="STRING" id="740709.A10D4_10471"/>
<dbReference type="AlphaFoldDB" id="K2KV45"/>
<sequence>MSSLTRSRIAIIAVVVLFIIPVVIAKLVLDQHWYQGAVTNRGTLLVPPLALSEETTAALPAGWRLLYRQPQACSDYCERALFTLNQVDVALGKDSQRVTPVLLTHSDFNHLNISAYQSVTRIESDTLYQVLHSLPARTVMIIDPMGNVVMHYPLHLSEQETLAEGKNILADLRRLLKLSRVG</sequence>
<evidence type="ECO:0000313" key="2">
    <source>
        <dbReference type="Proteomes" id="UP000014115"/>
    </source>
</evidence>
<proteinExistence type="predicted"/>
<comment type="caution">
    <text evidence="1">The sequence shown here is derived from an EMBL/GenBank/DDBJ whole genome shotgun (WGS) entry which is preliminary data.</text>
</comment>
<protein>
    <recommendedName>
        <fullName evidence="3">Transmembrane cytochrome oxidase associated protein</fullName>
    </recommendedName>
</protein>